<reference evidence="6" key="1">
    <citation type="submission" date="2024-02" db="EMBL/GenBank/DDBJ databases">
        <authorList>
            <consortium name="ELIXIR-Norway"/>
            <consortium name="Elixir Norway"/>
        </authorList>
    </citation>
    <scope>NUCLEOTIDE SEQUENCE</scope>
</reference>
<accession>A0ABP0URY2</accession>
<dbReference type="PANTHER" id="PTHR12770">
    <property type="entry name" value="RUS1 FAMILY PROTEIN C16ORF58"/>
    <property type="match status" value="1"/>
</dbReference>
<dbReference type="Pfam" id="PF24160">
    <property type="entry name" value="UVB_sens_C"/>
    <property type="match status" value="1"/>
</dbReference>
<feature type="transmembrane region" description="Helical" evidence="3">
    <location>
        <begin position="205"/>
        <end position="224"/>
    </location>
</feature>
<feature type="transmembrane region" description="Helical" evidence="3">
    <location>
        <begin position="258"/>
        <end position="276"/>
    </location>
</feature>
<organism evidence="6 7">
    <name type="scientific">Sphagnum troendelagicum</name>
    <dbReference type="NCBI Taxonomy" id="128251"/>
    <lineage>
        <taxon>Eukaryota</taxon>
        <taxon>Viridiplantae</taxon>
        <taxon>Streptophyta</taxon>
        <taxon>Embryophyta</taxon>
        <taxon>Bryophyta</taxon>
        <taxon>Sphagnophytina</taxon>
        <taxon>Sphagnopsida</taxon>
        <taxon>Sphagnales</taxon>
        <taxon>Sphagnaceae</taxon>
        <taxon>Sphagnum</taxon>
    </lineage>
</organism>
<feature type="region of interest" description="Disordered" evidence="2">
    <location>
        <begin position="1"/>
        <end position="30"/>
    </location>
</feature>
<dbReference type="InterPro" id="IPR006968">
    <property type="entry name" value="RUS_fam"/>
</dbReference>
<feature type="transmembrane region" description="Helical" evidence="3">
    <location>
        <begin position="288"/>
        <end position="313"/>
    </location>
</feature>
<dbReference type="PANTHER" id="PTHR12770:SF27">
    <property type="entry name" value="PROTEIN ROOT UVB SENSITIVE 5"/>
    <property type="match status" value="1"/>
</dbReference>
<dbReference type="InterPro" id="IPR054549">
    <property type="entry name" value="UVB_sens_RUS_dom"/>
</dbReference>
<evidence type="ECO:0000256" key="3">
    <source>
        <dbReference type="SAM" id="Phobius"/>
    </source>
</evidence>
<name>A0ABP0URY2_9BRYO</name>
<evidence type="ECO:0000313" key="7">
    <source>
        <dbReference type="Proteomes" id="UP001497512"/>
    </source>
</evidence>
<evidence type="ECO:0000313" key="6">
    <source>
        <dbReference type="EMBL" id="CAK9228655.1"/>
    </source>
</evidence>
<comment type="similarity">
    <text evidence="1">Belongs to the RUS1 family.</text>
</comment>
<keyword evidence="3" id="KW-0472">Membrane</keyword>
<dbReference type="Pfam" id="PF04884">
    <property type="entry name" value="UVB_sens_prot"/>
    <property type="match status" value="1"/>
</dbReference>
<evidence type="ECO:0000256" key="1">
    <source>
        <dbReference type="ARBA" id="ARBA00007558"/>
    </source>
</evidence>
<sequence length="515" mass="57818">MGETEELNHRGAHHSWSAEDEELEAGNDTSSWGQKKREYIVEEKCGLERVRRYWRNEECPGKLKSEEISRVENAPKVTGNNWKLAWILPYLLPQVFFNFILPAGFPGSVSDDYIYFMLWQFPTNVAGWASTTIVTDSLLTAVGIETNPATTAGATAAIKWISKDALGALGRLFIGGRFGRVFDEDPKQWRIYGDLVASTGNVLELLTPLFPGNFLLLASLGYLLQAMGKGLVGPSNLVAQTHFAIAENVGDVLAKEEVWLVVGELCGLGLGIGILATPGMTTYWKLALTWVVLRILHLYLRYIMVSTLCLYTINYKRALLLIDAHIKGFPVPGRHKCNKMENIMIPRRFTTPYVHIGSSLKNLLGSQPLTQEVEELLKLYDDEKHLLFLHRSRFNRLEAHVLFKEDFSSLTILRSLYQASLLLLPNHEDSEDMQALLESSQLHNANRNSSSSSHEMMSTDDGVISLRGQGSSLSKSLHLMQKQFDSFVNELEEVGWDLKKIVLKLPDNSPLLSQP</sequence>
<dbReference type="Proteomes" id="UP001497512">
    <property type="component" value="Chromosome 6"/>
</dbReference>
<gene>
    <name evidence="6" type="ORF">CSSPTR1EN2_LOCUS19295</name>
</gene>
<evidence type="ECO:0000259" key="4">
    <source>
        <dbReference type="Pfam" id="PF04884"/>
    </source>
</evidence>
<protein>
    <submittedName>
        <fullName evidence="6">Uncharacterized protein</fullName>
    </submittedName>
</protein>
<feature type="domain" description="Protein root UVB sensitive/RUS" evidence="4">
    <location>
        <begin position="94"/>
        <end position="327"/>
    </location>
</feature>
<keyword evidence="3" id="KW-0812">Transmembrane</keyword>
<evidence type="ECO:0000256" key="2">
    <source>
        <dbReference type="SAM" id="MobiDB-lite"/>
    </source>
</evidence>
<keyword evidence="3" id="KW-1133">Transmembrane helix</keyword>
<dbReference type="EMBL" id="OZ019898">
    <property type="protein sequence ID" value="CAK9228655.1"/>
    <property type="molecule type" value="Genomic_DNA"/>
</dbReference>
<proteinExistence type="inferred from homology"/>
<dbReference type="InterPro" id="IPR055412">
    <property type="entry name" value="UVB_sens_C"/>
</dbReference>
<feature type="domain" description="Root UVB sensitive protein C-terminal" evidence="5">
    <location>
        <begin position="334"/>
        <end position="504"/>
    </location>
</feature>
<keyword evidence="7" id="KW-1185">Reference proteome</keyword>
<evidence type="ECO:0000259" key="5">
    <source>
        <dbReference type="Pfam" id="PF24160"/>
    </source>
</evidence>